<protein>
    <submittedName>
        <fullName evidence="2">Uncharacterized protein</fullName>
    </submittedName>
</protein>
<sequence>MCHVHEFKSNFPKSDPAEPVTTVTAQEPTNAENHLHEVDNDVRNLCFAWPDGKRAFFNYVYLMKGEFEPGSDKNIIQLDFSSYKVTLQGYGLKPLFLALLNHQPRFIKAIDARYAHAIGKSATVTAIRIEVNNE</sequence>
<organism evidence="2 3">
    <name type="scientific">Fibrisoma limi BUZ 3</name>
    <dbReference type="NCBI Taxonomy" id="1185876"/>
    <lineage>
        <taxon>Bacteria</taxon>
        <taxon>Pseudomonadati</taxon>
        <taxon>Bacteroidota</taxon>
        <taxon>Cytophagia</taxon>
        <taxon>Cytophagales</taxon>
        <taxon>Spirosomataceae</taxon>
        <taxon>Fibrisoma</taxon>
    </lineage>
</organism>
<gene>
    <name evidence="2" type="ORF">BN8_05889</name>
</gene>
<dbReference type="AlphaFoldDB" id="I2GRL4"/>
<name>I2GRL4_9BACT</name>
<feature type="region of interest" description="Disordered" evidence="1">
    <location>
        <begin position="1"/>
        <end position="21"/>
    </location>
</feature>
<dbReference type="STRING" id="1185876.BN8_05889"/>
<comment type="caution">
    <text evidence="2">The sequence shown here is derived from an EMBL/GenBank/DDBJ whole genome shotgun (WGS) entry which is preliminary data.</text>
</comment>
<evidence type="ECO:0000256" key="1">
    <source>
        <dbReference type="SAM" id="MobiDB-lite"/>
    </source>
</evidence>
<keyword evidence="3" id="KW-1185">Reference proteome</keyword>
<dbReference type="eggNOG" id="ENOG5030Y1Z">
    <property type="taxonomic scope" value="Bacteria"/>
</dbReference>
<reference evidence="2 3" key="1">
    <citation type="journal article" date="2012" name="J. Bacteriol.">
        <title>Genome Sequence of the Filamentous Bacterium Fibrisoma limi BUZ 3T.</title>
        <authorList>
            <person name="Filippini M."/>
            <person name="Qi W."/>
            <person name="Jaenicke S."/>
            <person name="Goesmann A."/>
            <person name="Smits T.H."/>
            <person name="Bagheri H.C."/>
        </authorList>
    </citation>
    <scope>NUCLEOTIDE SEQUENCE [LARGE SCALE GENOMIC DNA]</scope>
    <source>
        <strain evidence="3">BUZ 3T</strain>
    </source>
</reference>
<proteinExistence type="predicted"/>
<accession>I2GRL4</accession>
<evidence type="ECO:0000313" key="2">
    <source>
        <dbReference type="EMBL" id="CCH56542.1"/>
    </source>
</evidence>
<evidence type="ECO:0000313" key="3">
    <source>
        <dbReference type="Proteomes" id="UP000009309"/>
    </source>
</evidence>
<dbReference type="EMBL" id="CAIT01000009">
    <property type="protein sequence ID" value="CCH56542.1"/>
    <property type="molecule type" value="Genomic_DNA"/>
</dbReference>
<dbReference type="Proteomes" id="UP000009309">
    <property type="component" value="Unassembled WGS sequence"/>
</dbReference>